<dbReference type="PANTHER" id="PTHR43169">
    <property type="entry name" value="EXSB FAMILY PROTEIN"/>
    <property type="match status" value="1"/>
</dbReference>
<evidence type="ECO:0000313" key="2">
    <source>
        <dbReference type="EMBL" id="MBN8231936.1"/>
    </source>
</evidence>
<dbReference type="SUPFAM" id="SSF52402">
    <property type="entry name" value="Adenine nucleotide alpha hydrolases-like"/>
    <property type="match status" value="1"/>
</dbReference>
<proteinExistence type="predicted"/>
<keyword evidence="3" id="KW-1185">Reference proteome</keyword>
<dbReference type="InterPro" id="IPR001962">
    <property type="entry name" value="Asn_synthase"/>
</dbReference>
<evidence type="ECO:0000259" key="1">
    <source>
        <dbReference type="Pfam" id="PF00733"/>
    </source>
</evidence>
<comment type="caution">
    <text evidence="2">The sequence shown here is derived from an EMBL/GenBank/DDBJ whole genome shotgun (WGS) entry which is preliminary data.</text>
</comment>
<dbReference type="CDD" id="cd01990">
    <property type="entry name" value="LarE-like"/>
    <property type="match status" value="1"/>
</dbReference>
<keyword evidence="2" id="KW-0808">Transferase</keyword>
<dbReference type="PIRSF" id="PIRSF006661">
    <property type="entry name" value="PP-lp_UCP006661"/>
    <property type="match status" value="1"/>
</dbReference>
<dbReference type="NCBIfam" id="TIGR00268">
    <property type="entry name" value="ATP-dependent sacrificial sulfur transferase LarE"/>
    <property type="match status" value="1"/>
</dbReference>
<dbReference type="GO" id="GO:0016740">
    <property type="term" value="F:transferase activity"/>
    <property type="evidence" value="ECO:0007669"/>
    <property type="project" value="UniProtKB-KW"/>
</dbReference>
<dbReference type="EMBL" id="JAFIMU010000010">
    <property type="protein sequence ID" value="MBN8231936.1"/>
    <property type="molecule type" value="Genomic_DNA"/>
</dbReference>
<feature type="domain" description="Asparagine synthetase" evidence="1">
    <location>
        <begin position="19"/>
        <end position="148"/>
    </location>
</feature>
<dbReference type="Proteomes" id="UP000664052">
    <property type="component" value="Unassembled WGS sequence"/>
</dbReference>
<dbReference type="InterPro" id="IPR052188">
    <property type="entry name" value="Ni-pincer_cofactor_biosynth"/>
</dbReference>
<dbReference type="PANTHER" id="PTHR43169:SF2">
    <property type="entry name" value="NAD_GMP SYNTHASE DOMAIN-CONTAINING PROTEIN"/>
    <property type="match status" value="1"/>
</dbReference>
<protein>
    <submittedName>
        <fullName evidence="2">ATP-dependent sacrificial sulfur transferase LarE</fullName>
    </submittedName>
</protein>
<organism evidence="2 3">
    <name type="scientific">Corallococcus macrosporus</name>
    <dbReference type="NCBI Taxonomy" id="35"/>
    <lineage>
        <taxon>Bacteria</taxon>
        <taxon>Pseudomonadati</taxon>
        <taxon>Myxococcota</taxon>
        <taxon>Myxococcia</taxon>
        <taxon>Myxococcales</taxon>
        <taxon>Cystobacterineae</taxon>
        <taxon>Myxococcaceae</taxon>
        <taxon>Corallococcus</taxon>
    </lineage>
</organism>
<dbReference type="InterPro" id="IPR014729">
    <property type="entry name" value="Rossmann-like_a/b/a_fold"/>
</dbReference>
<evidence type="ECO:0000313" key="3">
    <source>
        <dbReference type="Proteomes" id="UP000664052"/>
    </source>
</evidence>
<reference evidence="2 3" key="1">
    <citation type="submission" date="2021-02" db="EMBL/GenBank/DDBJ databases">
        <title>De Novo genome assembly of isolated myxobacteria.</title>
        <authorList>
            <person name="Stevens D.C."/>
        </authorList>
    </citation>
    <scope>NUCLEOTIDE SEQUENCE [LARGE SCALE GENOMIC DNA]</scope>
    <source>
        <strain evidence="2 3">ATCC 29039</strain>
    </source>
</reference>
<accession>A0ABS3DKW0</accession>
<dbReference type="Pfam" id="PF00733">
    <property type="entry name" value="Asn_synthase"/>
    <property type="match status" value="1"/>
</dbReference>
<gene>
    <name evidence="2" type="primary">larE</name>
    <name evidence="2" type="ORF">JYK02_30920</name>
</gene>
<dbReference type="RefSeq" id="WP_207056418.1">
    <property type="nucleotide sequence ID" value="NZ_JAFIMU010000010.1"/>
</dbReference>
<dbReference type="InterPro" id="IPR005232">
    <property type="entry name" value="LarE"/>
</dbReference>
<name>A0ABS3DKW0_9BACT</name>
<dbReference type="Gene3D" id="3.40.50.620">
    <property type="entry name" value="HUPs"/>
    <property type="match status" value="1"/>
</dbReference>
<sequence length="302" mass="32920">MLSPERIEALCEASRPKLEAMREALRAHGSALVAFSGGVDSTFVLAIAAEVLGERALALTALSASVAPEEEREARELADRLGARHVVVSSNELANPNYAANPTNRCYFCKTELYDLCEAKRAELGLAVVLDGFNADDFKDHRPGHKAAKEHQVSSPLAQAGLTKDEIRAWSRKLGLPTWDKPQMACLASRIPYGTSVTRDRLLQIAAAESELRALEFKQFRVRYHQDVARIELASEEYPRFFEAGIRERINGAFKSLGFKFVALDLEPFRSGRLNEAAGITPAAGAGQGKGPAEGFKLPVVG</sequence>